<keyword evidence="2" id="KW-1185">Reference proteome</keyword>
<organism evidence="1 2">
    <name type="scientific">Calocera viscosa (strain TUFC12733)</name>
    <dbReference type="NCBI Taxonomy" id="1330018"/>
    <lineage>
        <taxon>Eukaryota</taxon>
        <taxon>Fungi</taxon>
        <taxon>Dikarya</taxon>
        <taxon>Basidiomycota</taxon>
        <taxon>Agaricomycotina</taxon>
        <taxon>Dacrymycetes</taxon>
        <taxon>Dacrymycetales</taxon>
        <taxon>Dacrymycetaceae</taxon>
        <taxon>Calocera</taxon>
    </lineage>
</organism>
<dbReference type="OrthoDB" id="10360946at2759"/>
<reference evidence="1 2" key="1">
    <citation type="journal article" date="2016" name="Mol. Biol. Evol.">
        <title>Comparative Genomics of Early-Diverging Mushroom-Forming Fungi Provides Insights into the Origins of Lignocellulose Decay Capabilities.</title>
        <authorList>
            <person name="Nagy L.G."/>
            <person name="Riley R."/>
            <person name="Tritt A."/>
            <person name="Adam C."/>
            <person name="Daum C."/>
            <person name="Floudas D."/>
            <person name="Sun H."/>
            <person name="Yadav J.S."/>
            <person name="Pangilinan J."/>
            <person name="Larsson K.H."/>
            <person name="Matsuura K."/>
            <person name="Barry K."/>
            <person name="Labutti K."/>
            <person name="Kuo R."/>
            <person name="Ohm R.A."/>
            <person name="Bhattacharya S.S."/>
            <person name="Shirouzu T."/>
            <person name="Yoshinaga Y."/>
            <person name="Martin F.M."/>
            <person name="Grigoriev I.V."/>
            <person name="Hibbett D.S."/>
        </authorList>
    </citation>
    <scope>NUCLEOTIDE SEQUENCE [LARGE SCALE GENOMIC DNA]</scope>
    <source>
        <strain evidence="1 2">TUFC12733</strain>
    </source>
</reference>
<name>A0A167RKT0_CALVF</name>
<proteinExistence type="predicted"/>
<dbReference type="Proteomes" id="UP000076738">
    <property type="component" value="Unassembled WGS sequence"/>
</dbReference>
<evidence type="ECO:0000313" key="1">
    <source>
        <dbReference type="EMBL" id="KZP01020.1"/>
    </source>
</evidence>
<evidence type="ECO:0000313" key="2">
    <source>
        <dbReference type="Proteomes" id="UP000076738"/>
    </source>
</evidence>
<dbReference type="AlphaFoldDB" id="A0A167RKT0"/>
<protein>
    <submittedName>
        <fullName evidence="1">Uncharacterized protein</fullName>
    </submittedName>
</protein>
<gene>
    <name evidence="1" type="ORF">CALVIDRAFT_220863</name>
</gene>
<sequence length="203" mass="22155">MSDNLFLDCLTYMTQLEALMLVQFKPVSPPEIIDKMQLALLISSVVLAAIGVAAQGPLIPAIPVPGKIVSPTNGARYGYGEVIPFAYNYTEASEKLLAPPLVDVYIYKWGEEHLVEVAKNLDCRNSQCINGILKLDLSLRQYAPLIGWGTYELVTIQENFSPFLINASRIVTKTITGLVGFTIELPFGGPVTETPGMHGLTVQ</sequence>
<accession>A0A167RKT0</accession>
<dbReference type="EMBL" id="KV417268">
    <property type="protein sequence ID" value="KZP01020.1"/>
    <property type="molecule type" value="Genomic_DNA"/>
</dbReference>